<evidence type="ECO:0000313" key="2">
    <source>
        <dbReference type="Proteomes" id="UP001556367"/>
    </source>
</evidence>
<dbReference type="PANTHER" id="PTHR17985">
    <property type="entry name" value="SER/THR-RICH PROTEIN T10 IN DGCR REGION"/>
    <property type="match status" value="1"/>
</dbReference>
<reference evidence="2" key="1">
    <citation type="submission" date="2024-06" db="EMBL/GenBank/DDBJ databases">
        <title>Multi-omics analyses provide insights into the biosynthesis of the anticancer antibiotic pleurotin in Hohenbuehelia grisea.</title>
        <authorList>
            <person name="Weaver J.A."/>
            <person name="Alberti F."/>
        </authorList>
    </citation>
    <scope>NUCLEOTIDE SEQUENCE [LARGE SCALE GENOMIC DNA]</scope>
    <source>
        <strain evidence="2">T-177</strain>
    </source>
</reference>
<proteinExistence type="predicted"/>
<accession>A0ABR3K0F3</accession>
<comment type="caution">
    <text evidence="1">The sequence shown here is derived from an EMBL/GenBank/DDBJ whole genome shotgun (WGS) entry which is preliminary data.</text>
</comment>
<dbReference type="Proteomes" id="UP001556367">
    <property type="component" value="Unassembled WGS sequence"/>
</dbReference>
<organism evidence="1 2">
    <name type="scientific">Hohenbuehelia grisea</name>
    <dbReference type="NCBI Taxonomy" id="104357"/>
    <lineage>
        <taxon>Eukaryota</taxon>
        <taxon>Fungi</taxon>
        <taxon>Dikarya</taxon>
        <taxon>Basidiomycota</taxon>
        <taxon>Agaricomycotina</taxon>
        <taxon>Agaricomycetes</taxon>
        <taxon>Agaricomycetidae</taxon>
        <taxon>Agaricales</taxon>
        <taxon>Pleurotineae</taxon>
        <taxon>Pleurotaceae</taxon>
        <taxon>Hohenbuehelia</taxon>
    </lineage>
</organism>
<protein>
    <submittedName>
        <fullName evidence="1">Uncharacterized protein</fullName>
    </submittedName>
</protein>
<evidence type="ECO:0000313" key="1">
    <source>
        <dbReference type="EMBL" id="KAL0961516.1"/>
    </source>
</evidence>
<gene>
    <name evidence="1" type="ORF">HGRIS_006457</name>
</gene>
<dbReference type="PANTHER" id="PTHR17985:SF8">
    <property type="entry name" value="TRANSPORT AND GOLGI ORGANIZATION PROTEIN 2 HOMOLOG"/>
    <property type="match status" value="1"/>
</dbReference>
<dbReference type="EMBL" id="JASNQZ010000001">
    <property type="protein sequence ID" value="KAL0961516.1"/>
    <property type="molecule type" value="Genomic_DNA"/>
</dbReference>
<sequence length="357" mass="39303">MCIVFWTLEHPDYSLILCTNRDEFLDRPTKDAHFHSFEHEAGVHHGRQDAGKVLSGRDEMAGGTWLGLSRSGRVSVLTNITEPPSEQAFSSRGHLVSTFLLSDSSHPLEDEVEKIILRGVRYAGFNLLLLAPESDPAAGEPLRFGASLVSNGGAGGTITSRPVTNSERICGGFSNGVDGHGGSEWPKVQHGLKAFEAAVQTQSGADEAEVADRLFEVLALRQIAGALQNLWLSAIIYGEPSTSQRSPSHWRHLLKMLPRRRAISMAPDSLQLSSSAATVKYWSLSAIYGNWSTERQYYQTRRPKESSGSRLRARVCRDAVKNYYEKDTRVPTSSTNYYCTTQSSRSIDSKASIKVNA</sequence>
<dbReference type="InterPro" id="IPR008551">
    <property type="entry name" value="TANGO2"/>
</dbReference>
<dbReference type="Pfam" id="PF05742">
    <property type="entry name" value="TANGO2"/>
    <property type="match status" value="1"/>
</dbReference>
<name>A0ABR3K0F3_9AGAR</name>
<keyword evidence="2" id="KW-1185">Reference proteome</keyword>